<dbReference type="eggNOG" id="ENOG5032V0H">
    <property type="taxonomic scope" value="Bacteria"/>
</dbReference>
<accession>A0A098BU39</accession>
<evidence type="ECO:0000313" key="1">
    <source>
        <dbReference type="EMBL" id="CDZ92234.1"/>
    </source>
</evidence>
<protein>
    <submittedName>
        <fullName evidence="1">Uncharacterized protein</fullName>
    </submittedName>
</protein>
<dbReference type="EMBL" id="CCSD01000109">
    <property type="protein sequence ID" value="CDZ92234.1"/>
    <property type="molecule type" value="Genomic_DNA"/>
</dbReference>
<reference evidence="1 2" key="1">
    <citation type="journal article" date="2014" name="Genome Announc.">
        <title>Draft Genome Sequence of Propane- and Butane-Oxidizing Actinobacterium Rhodococcus ruber IEGM 231.</title>
        <authorList>
            <person name="Ivshina I.B."/>
            <person name="Kuyukina M.S."/>
            <person name="Krivoruchko A.V."/>
            <person name="Barbe V."/>
            <person name="Fischer C."/>
        </authorList>
    </citation>
    <scope>NUCLEOTIDE SEQUENCE [LARGE SCALE GENOMIC DNA]</scope>
</reference>
<dbReference type="RefSeq" id="WP_010592470.1">
    <property type="nucleotide sequence ID" value="NZ_CP023714.1"/>
</dbReference>
<sequence>MTPRLGDGVVAAALDATAAGVGPLFGLAYLDPFGLKARTFVPTVRERTAIGQVLDAAAALLDAGRVPGTAAWADASERERVNWWIGGLGSVSTLPVAFPGMLGVLGRMLPLQDALGFLNQAVVLLAVARERGIDDRDRQVRMLAAVLCRRDLPGGGDAGTALSWVRRPVRSTIDLVRAVNAELARRPQPAGAWRALGVLPLVGALAGYVGERAALSRAAADGQQWLAAHPEPG</sequence>
<proteinExistence type="predicted"/>
<dbReference type="KEGG" id="rrz:CS378_23350"/>
<gene>
    <name evidence="1" type="ORF">RHRU231_930113</name>
</gene>
<dbReference type="AlphaFoldDB" id="A0A098BU39"/>
<dbReference type="Proteomes" id="UP000042997">
    <property type="component" value="Unassembled WGS sequence"/>
</dbReference>
<organism evidence="1 2">
    <name type="scientific">Rhodococcus ruber</name>
    <dbReference type="NCBI Taxonomy" id="1830"/>
    <lineage>
        <taxon>Bacteria</taxon>
        <taxon>Bacillati</taxon>
        <taxon>Actinomycetota</taxon>
        <taxon>Actinomycetes</taxon>
        <taxon>Mycobacteriales</taxon>
        <taxon>Nocardiaceae</taxon>
        <taxon>Rhodococcus</taxon>
    </lineage>
</organism>
<dbReference type="OrthoDB" id="3825591at2"/>
<evidence type="ECO:0000313" key="2">
    <source>
        <dbReference type="Proteomes" id="UP000042997"/>
    </source>
</evidence>
<name>A0A098BU39_9NOCA</name>